<name>A0ABD0KCE2_9CAEN</name>
<gene>
    <name evidence="1" type="ORF">BaRGS_00024049</name>
</gene>
<accession>A0ABD0KCE2</accession>
<keyword evidence="2" id="KW-1185">Reference proteome</keyword>
<proteinExistence type="predicted"/>
<reference evidence="1 2" key="1">
    <citation type="journal article" date="2023" name="Sci. Data">
        <title>Genome assembly of the Korean intertidal mud-creeper Batillaria attramentaria.</title>
        <authorList>
            <person name="Patra A.K."/>
            <person name="Ho P.T."/>
            <person name="Jun S."/>
            <person name="Lee S.J."/>
            <person name="Kim Y."/>
            <person name="Won Y.J."/>
        </authorList>
    </citation>
    <scope>NUCLEOTIDE SEQUENCE [LARGE SCALE GENOMIC DNA]</scope>
    <source>
        <strain evidence="1">Wonlab-2016</strain>
    </source>
</reference>
<dbReference type="AlphaFoldDB" id="A0ABD0KCE2"/>
<sequence>MRLVYIYITDTGTPTSPGVSSPLPSTDIPVPGTVVNCQCQVDITTTAHQDAALTKSTGSLPAPVVLYNCANFRVGAGRGIYLCVVDVERLRKVSDGSYIHMNSHKTHTFCNLKRPWI</sequence>
<dbReference type="EMBL" id="JACVVK020000206">
    <property type="protein sequence ID" value="KAK7484641.1"/>
    <property type="molecule type" value="Genomic_DNA"/>
</dbReference>
<evidence type="ECO:0000313" key="1">
    <source>
        <dbReference type="EMBL" id="KAK7484641.1"/>
    </source>
</evidence>
<dbReference type="Proteomes" id="UP001519460">
    <property type="component" value="Unassembled WGS sequence"/>
</dbReference>
<protein>
    <submittedName>
        <fullName evidence="1">Uncharacterized protein</fullName>
    </submittedName>
</protein>
<comment type="caution">
    <text evidence="1">The sequence shown here is derived from an EMBL/GenBank/DDBJ whole genome shotgun (WGS) entry which is preliminary data.</text>
</comment>
<evidence type="ECO:0000313" key="2">
    <source>
        <dbReference type="Proteomes" id="UP001519460"/>
    </source>
</evidence>
<organism evidence="1 2">
    <name type="scientific">Batillaria attramentaria</name>
    <dbReference type="NCBI Taxonomy" id="370345"/>
    <lineage>
        <taxon>Eukaryota</taxon>
        <taxon>Metazoa</taxon>
        <taxon>Spiralia</taxon>
        <taxon>Lophotrochozoa</taxon>
        <taxon>Mollusca</taxon>
        <taxon>Gastropoda</taxon>
        <taxon>Caenogastropoda</taxon>
        <taxon>Sorbeoconcha</taxon>
        <taxon>Cerithioidea</taxon>
        <taxon>Batillariidae</taxon>
        <taxon>Batillaria</taxon>
    </lineage>
</organism>